<feature type="binding site" evidence="8">
    <location>
        <begin position="184"/>
        <end position="191"/>
    </location>
    <ligand>
        <name>GTP</name>
        <dbReference type="ChEBI" id="CHEBI:37565"/>
        <label>2</label>
    </ligand>
</feature>
<dbReference type="PANTHER" id="PTHR43834">
    <property type="entry name" value="GTPASE DER"/>
    <property type="match status" value="1"/>
</dbReference>
<protein>
    <recommendedName>
        <fullName evidence="2 8">GTPase Der</fullName>
    </recommendedName>
    <alternativeName>
        <fullName evidence="7 8">GTP-binding protein EngA</fullName>
    </alternativeName>
</protein>
<dbReference type="PIRSF" id="PIRSF006485">
    <property type="entry name" value="GTP-binding_EngA"/>
    <property type="match status" value="1"/>
</dbReference>
<dbReference type="HAMAP" id="MF_00195">
    <property type="entry name" value="GTPase_Der"/>
    <property type="match status" value="1"/>
</dbReference>
<feature type="binding site" evidence="8">
    <location>
        <begin position="119"/>
        <end position="122"/>
    </location>
    <ligand>
        <name>GTP</name>
        <dbReference type="ChEBI" id="CHEBI:37565"/>
        <label>1</label>
    </ligand>
</feature>
<dbReference type="EMBL" id="CP013244">
    <property type="protein sequence ID" value="ANP44802.1"/>
    <property type="molecule type" value="Genomic_DNA"/>
</dbReference>
<evidence type="ECO:0000256" key="7">
    <source>
        <dbReference type="ARBA" id="ARBA00032345"/>
    </source>
</evidence>
<dbReference type="Gene3D" id="3.30.300.20">
    <property type="match status" value="1"/>
</dbReference>
<dbReference type="Gene3D" id="3.40.50.300">
    <property type="entry name" value="P-loop containing nucleotide triphosphate hydrolases"/>
    <property type="match status" value="2"/>
</dbReference>
<dbReference type="InterPro" id="IPR016484">
    <property type="entry name" value="GTPase_Der"/>
</dbReference>
<evidence type="ECO:0000313" key="13">
    <source>
        <dbReference type="Proteomes" id="UP000092498"/>
    </source>
</evidence>
<dbReference type="CDD" id="cd01895">
    <property type="entry name" value="EngA2"/>
    <property type="match status" value="1"/>
</dbReference>
<reference evidence="12 13" key="1">
    <citation type="submission" date="2015-11" db="EMBL/GenBank/DDBJ databases">
        <title>Whole-Genome Sequence of Candidatus Oderbacter manganicum from the National Park Lower Oder Valley, Germany.</title>
        <authorList>
            <person name="Braun B."/>
            <person name="Liere K."/>
            <person name="Szewzyk U."/>
        </authorList>
    </citation>
    <scope>NUCLEOTIDE SEQUENCE [LARGE SCALE GENOMIC DNA]</scope>
    <source>
        <strain evidence="12 13">OTSz_A_272</strain>
    </source>
</reference>
<dbReference type="InterPro" id="IPR015946">
    <property type="entry name" value="KH_dom-like_a/b"/>
</dbReference>
<dbReference type="NCBIfam" id="TIGR03594">
    <property type="entry name" value="GTPase_EngA"/>
    <property type="match status" value="1"/>
</dbReference>
<sequence>MTIKLAIVGRPNVGKSTLFNRLAGKKLAIVDDTPGVTRDRREAKGRLGDLDFVLIDTAGFEDATDSSLEARMRQQTEFAIRDADVILFLIDARTGVLPMDEAFAALLRRADKPVVLAANKVEGRAGDVGITEAYALGLGDPIPLSAEHGEGMSELYAAIMAHERAPPDPDAPKPQRPINVAIIGRPNAGKSTLVNALIGEDRLLVGPEAGITRDSIAIDWEWRGKKFRLVDTAGMRKRAKVQAKLERMSVGDSLHALKFADICILVMDANEAFEKQDLSIADLVVREGRSLVFCLSKWDTIEDPRAHFEELKLVARESLPQARGAPLVTVAAQSGVGLDRLMHAVEDAHEDWTARVKTKDLNEWLYATIARHPPPAVGGKRIKPRYMTQIKARPPTFVLIASRAEEMPESYKRYLVNGLRDAFDLHAAPIRLIVKAGKNPFADEEK</sequence>
<dbReference type="STRING" id="1759059.ATE48_02110"/>
<dbReference type="GO" id="GO:0005525">
    <property type="term" value="F:GTP binding"/>
    <property type="evidence" value="ECO:0007669"/>
    <property type="project" value="UniProtKB-UniRule"/>
</dbReference>
<evidence type="ECO:0000259" key="11">
    <source>
        <dbReference type="PROSITE" id="PS51712"/>
    </source>
</evidence>
<dbReference type="FunFam" id="3.30.300.20:FF:000004">
    <property type="entry name" value="GTPase Der"/>
    <property type="match status" value="1"/>
</dbReference>
<feature type="binding site" evidence="8">
    <location>
        <begin position="9"/>
        <end position="16"/>
    </location>
    <ligand>
        <name>GTP</name>
        <dbReference type="ChEBI" id="CHEBI:37565"/>
        <label>1</label>
    </ligand>
</feature>
<evidence type="ECO:0000256" key="5">
    <source>
        <dbReference type="ARBA" id="ARBA00022741"/>
    </source>
</evidence>
<evidence type="ECO:0000256" key="4">
    <source>
        <dbReference type="ARBA" id="ARBA00022737"/>
    </source>
</evidence>
<dbReference type="InterPro" id="IPR027417">
    <property type="entry name" value="P-loop_NTPase"/>
</dbReference>
<keyword evidence="5 8" id="KW-0547">Nucleotide-binding</keyword>
<dbReference type="GO" id="GO:0042254">
    <property type="term" value="P:ribosome biogenesis"/>
    <property type="evidence" value="ECO:0007669"/>
    <property type="project" value="UniProtKB-KW"/>
</dbReference>
<dbReference type="NCBIfam" id="TIGR00231">
    <property type="entry name" value="small_GTP"/>
    <property type="match status" value="2"/>
</dbReference>
<dbReference type="Proteomes" id="UP000092498">
    <property type="component" value="Chromosome"/>
</dbReference>
<comment type="function">
    <text evidence="8 10">GTPase that plays an essential role in the late steps of ribosome biogenesis.</text>
</comment>
<keyword evidence="6 8" id="KW-0342">GTP-binding</keyword>
<proteinExistence type="inferred from homology"/>
<dbReference type="AlphaFoldDB" id="A0A1B1AE23"/>
<dbReference type="InParanoid" id="A0A1B1AE23"/>
<dbReference type="PROSITE" id="PS51712">
    <property type="entry name" value="G_ENGA"/>
    <property type="match status" value="2"/>
</dbReference>
<dbReference type="Pfam" id="PF01926">
    <property type="entry name" value="MMR_HSR1"/>
    <property type="match status" value="2"/>
</dbReference>
<dbReference type="InterPro" id="IPR006073">
    <property type="entry name" value="GTP-bd"/>
</dbReference>
<accession>A0A1B1AE23</accession>
<dbReference type="OrthoDB" id="9805918at2"/>
<keyword evidence="3 8" id="KW-0690">Ribosome biogenesis</keyword>
<dbReference type="FunCoup" id="A0A1B1AE23">
    <property type="interactions" value="491"/>
</dbReference>
<dbReference type="FunFam" id="3.40.50.300:FF:000057">
    <property type="entry name" value="GTPase Der"/>
    <property type="match status" value="1"/>
</dbReference>
<keyword evidence="13" id="KW-1185">Reference proteome</keyword>
<organism evidence="12 13">
    <name type="scientific">Candidatus Viadribacter manganicus</name>
    <dbReference type="NCBI Taxonomy" id="1759059"/>
    <lineage>
        <taxon>Bacteria</taxon>
        <taxon>Pseudomonadati</taxon>
        <taxon>Pseudomonadota</taxon>
        <taxon>Alphaproteobacteria</taxon>
        <taxon>Hyphomonadales</taxon>
        <taxon>Hyphomonadaceae</taxon>
        <taxon>Candidatus Viadribacter</taxon>
    </lineage>
</organism>
<feature type="binding site" evidence="8">
    <location>
        <begin position="56"/>
        <end position="60"/>
    </location>
    <ligand>
        <name>GTP</name>
        <dbReference type="ChEBI" id="CHEBI:37565"/>
        <label>1</label>
    </ligand>
</feature>
<gene>
    <name evidence="8" type="primary">der</name>
    <name evidence="12" type="ORF">ATE48_02110</name>
</gene>
<evidence type="ECO:0000256" key="10">
    <source>
        <dbReference type="RuleBase" id="RU004481"/>
    </source>
</evidence>
<dbReference type="RefSeq" id="WP_066767352.1">
    <property type="nucleotide sequence ID" value="NZ_CP013244.1"/>
</dbReference>
<dbReference type="PANTHER" id="PTHR43834:SF6">
    <property type="entry name" value="GTPASE DER"/>
    <property type="match status" value="1"/>
</dbReference>
<dbReference type="PRINTS" id="PR00326">
    <property type="entry name" value="GTP1OBG"/>
</dbReference>
<comment type="similarity">
    <text evidence="1 8 9 10">Belongs to the TRAFAC class TrmE-Era-EngA-EngB-Septin-like GTPase superfamily. EngA (Der) GTPase family.</text>
</comment>
<feature type="binding site" evidence="8">
    <location>
        <begin position="231"/>
        <end position="235"/>
    </location>
    <ligand>
        <name>GTP</name>
        <dbReference type="ChEBI" id="CHEBI:37565"/>
        <label>2</label>
    </ligand>
</feature>
<feature type="domain" description="EngA-type G" evidence="11">
    <location>
        <begin position="3"/>
        <end position="167"/>
    </location>
</feature>
<dbReference type="InterPro" id="IPR031166">
    <property type="entry name" value="G_ENGA"/>
</dbReference>
<dbReference type="Pfam" id="PF14714">
    <property type="entry name" value="KH_dom-like"/>
    <property type="match status" value="1"/>
</dbReference>
<dbReference type="KEGG" id="cbot:ATE48_02110"/>
<comment type="subunit">
    <text evidence="8">Associates with the 50S ribosomal subunit.</text>
</comment>
<dbReference type="SMART" id="SM00382">
    <property type="entry name" value="AAA"/>
    <property type="match status" value="2"/>
</dbReference>
<evidence type="ECO:0000256" key="6">
    <source>
        <dbReference type="ARBA" id="ARBA00023134"/>
    </source>
</evidence>
<evidence type="ECO:0000256" key="8">
    <source>
        <dbReference type="HAMAP-Rule" id="MF_00195"/>
    </source>
</evidence>
<dbReference type="InterPro" id="IPR005225">
    <property type="entry name" value="Small_GTP-bd"/>
</dbReference>
<feature type="domain" description="EngA-type G" evidence="11">
    <location>
        <begin position="178"/>
        <end position="353"/>
    </location>
</feature>
<evidence type="ECO:0000313" key="12">
    <source>
        <dbReference type="EMBL" id="ANP44802.1"/>
    </source>
</evidence>
<name>A0A1B1AE23_9PROT</name>
<dbReference type="InterPro" id="IPR003593">
    <property type="entry name" value="AAA+_ATPase"/>
</dbReference>
<feature type="binding site" evidence="8">
    <location>
        <begin position="296"/>
        <end position="299"/>
    </location>
    <ligand>
        <name>GTP</name>
        <dbReference type="ChEBI" id="CHEBI:37565"/>
        <label>2</label>
    </ligand>
</feature>
<dbReference type="CDD" id="cd01894">
    <property type="entry name" value="EngA1"/>
    <property type="match status" value="1"/>
</dbReference>
<keyword evidence="4 10" id="KW-0677">Repeat</keyword>
<dbReference type="SUPFAM" id="SSF52540">
    <property type="entry name" value="P-loop containing nucleoside triphosphate hydrolases"/>
    <property type="match status" value="2"/>
</dbReference>
<evidence type="ECO:0000256" key="2">
    <source>
        <dbReference type="ARBA" id="ARBA00020953"/>
    </source>
</evidence>
<evidence type="ECO:0000256" key="1">
    <source>
        <dbReference type="ARBA" id="ARBA00008279"/>
    </source>
</evidence>
<dbReference type="InterPro" id="IPR032859">
    <property type="entry name" value="KH_dom-like"/>
</dbReference>
<evidence type="ECO:0000256" key="3">
    <source>
        <dbReference type="ARBA" id="ARBA00022517"/>
    </source>
</evidence>
<evidence type="ECO:0000256" key="9">
    <source>
        <dbReference type="PROSITE-ProRule" id="PRU01049"/>
    </source>
</evidence>